<dbReference type="CDD" id="cd00063">
    <property type="entry name" value="FN3"/>
    <property type="match status" value="1"/>
</dbReference>
<comment type="caution">
    <text evidence="5">The sequence shown here is derived from an EMBL/GenBank/DDBJ whole genome shotgun (WGS) entry which is preliminary data.</text>
</comment>
<keyword evidence="3" id="KW-0119">Carbohydrate metabolism</keyword>
<dbReference type="Pfam" id="PF00041">
    <property type="entry name" value="fn3"/>
    <property type="match status" value="1"/>
</dbReference>
<evidence type="ECO:0000313" key="5">
    <source>
        <dbReference type="EMBL" id="MDP4097243.1"/>
    </source>
</evidence>
<evidence type="ECO:0000256" key="1">
    <source>
        <dbReference type="ARBA" id="ARBA00022729"/>
    </source>
</evidence>
<dbReference type="InterPro" id="IPR014756">
    <property type="entry name" value="Ig_E-set"/>
</dbReference>
<dbReference type="InterPro" id="IPR004302">
    <property type="entry name" value="Cellulose/chitin-bd_N"/>
</dbReference>
<dbReference type="GO" id="GO:0004497">
    <property type="term" value="F:monooxygenase activity"/>
    <property type="evidence" value="ECO:0007669"/>
    <property type="project" value="UniProtKB-KW"/>
</dbReference>
<gene>
    <name evidence="5" type="ORF">OIN60_10720</name>
</gene>
<dbReference type="Gene3D" id="2.10.10.20">
    <property type="entry name" value="Carbohydrate-binding module superfamily 5/12"/>
    <property type="match status" value="1"/>
</dbReference>
<accession>A0ABT9FRA8</accession>
<evidence type="ECO:0000256" key="3">
    <source>
        <dbReference type="ARBA" id="ARBA00023326"/>
    </source>
</evidence>
<dbReference type="InterPro" id="IPR003961">
    <property type="entry name" value="FN3_dom"/>
</dbReference>
<dbReference type="PROSITE" id="PS50853">
    <property type="entry name" value="FN3"/>
    <property type="match status" value="1"/>
</dbReference>
<dbReference type="Gene3D" id="2.60.40.10">
    <property type="entry name" value="Immunoglobulins"/>
    <property type="match status" value="1"/>
</dbReference>
<dbReference type="InterPro" id="IPR003610">
    <property type="entry name" value="CBM5/12"/>
</dbReference>
<dbReference type="PANTHER" id="PTHR34823:SF1">
    <property type="entry name" value="CHITIN-BINDING TYPE-4 DOMAIN-CONTAINING PROTEIN"/>
    <property type="match status" value="1"/>
</dbReference>
<sequence length="335" mass="35593">MTVFVLVFVLISSGVISAHGYVNSPTSRALLCQQKVNTNCGQVQYEPQSIEAKGNFPTGGPADGQITGGGIFPELFEQTANRWSKVNMTGGPNTFNWTLTAAHATTEWKYYITKKGWNSNKPIARSDLELFCSFNDGGARPAFSVSHTCNVPTDRSGYYVILGVWEIADTGNAFYQAIDVNLSNDGTGGGSDTQAPTAPSNLRSTAATSSSIVLAWNASTDNVGVTGYTIYRDTTPVGSVAGTLTSYTVTGLSADTQYTFTVKAVDAADNESAASNAATATTSDPSTEAPDWAPNTTYNVNDLVTYNGVVYQCRQAHTSLDGWEPSTTPALWTEV</sequence>
<keyword evidence="2" id="KW-0378">Hydrolase</keyword>
<dbReference type="CDD" id="cd12214">
    <property type="entry name" value="ChiA1_BD"/>
    <property type="match status" value="1"/>
</dbReference>
<dbReference type="Gene3D" id="2.70.50.50">
    <property type="entry name" value="chitin-binding protein cbp21"/>
    <property type="match status" value="1"/>
</dbReference>
<dbReference type="InterPro" id="IPR013783">
    <property type="entry name" value="Ig-like_fold"/>
</dbReference>
<dbReference type="PANTHER" id="PTHR34823">
    <property type="entry name" value="GLCNAC-BINDING PROTEIN A"/>
    <property type="match status" value="1"/>
</dbReference>
<protein>
    <submittedName>
        <fullName evidence="5">Lytic polysaccharide monooxygenase</fullName>
    </submittedName>
</protein>
<keyword evidence="5" id="KW-0560">Oxidoreductase</keyword>
<dbReference type="Pfam" id="PF03067">
    <property type="entry name" value="LPMO_10"/>
    <property type="match status" value="1"/>
</dbReference>
<proteinExistence type="predicted"/>
<dbReference type="CDD" id="cd21177">
    <property type="entry name" value="LPMO_AA10"/>
    <property type="match status" value="1"/>
</dbReference>
<dbReference type="SUPFAM" id="SSF51055">
    <property type="entry name" value="Carbohydrate binding domain"/>
    <property type="match status" value="1"/>
</dbReference>
<dbReference type="InterPro" id="IPR036573">
    <property type="entry name" value="CBM_sf_5/12"/>
</dbReference>
<feature type="domain" description="Fibronectin type-III" evidence="4">
    <location>
        <begin position="198"/>
        <end position="285"/>
    </location>
</feature>
<reference evidence="5 6" key="1">
    <citation type="submission" date="2022-10" db="EMBL/GenBank/DDBJ databases">
        <title>Paenibacillus description and whole genome data of maize root bacterial community.</title>
        <authorList>
            <person name="Marton D."/>
            <person name="Farkas M."/>
            <person name="Cserhati M."/>
        </authorList>
    </citation>
    <scope>NUCLEOTIDE SEQUENCE [LARGE SCALE GENOMIC DNA]</scope>
    <source>
        <strain evidence="5 6">P96</strain>
    </source>
</reference>
<keyword evidence="5" id="KW-0503">Monooxygenase</keyword>
<dbReference type="InterPro" id="IPR036116">
    <property type="entry name" value="FN3_sf"/>
</dbReference>
<organism evidence="5 6">
    <name type="scientific">Paenibacillus zeirhizosphaerae</name>
    <dbReference type="NCBI Taxonomy" id="2987519"/>
    <lineage>
        <taxon>Bacteria</taxon>
        <taxon>Bacillati</taxon>
        <taxon>Bacillota</taxon>
        <taxon>Bacilli</taxon>
        <taxon>Bacillales</taxon>
        <taxon>Paenibacillaceae</taxon>
        <taxon>Paenibacillus</taxon>
    </lineage>
</organism>
<dbReference type="EMBL" id="JAPCKK010000016">
    <property type="protein sequence ID" value="MDP4097243.1"/>
    <property type="molecule type" value="Genomic_DNA"/>
</dbReference>
<keyword evidence="3" id="KW-0624">Polysaccharide degradation</keyword>
<keyword evidence="6" id="KW-1185">Reference proteome</keyword>
<dbReference type="InterPro" id="IPR051024">
    <property type="entry name" value="GlcNAc_Chitin_IntDeg"/>
</dbReference>
<name>A0ABT9FRA8_9BACL</name>
<evidence type="ECO:0000259" key="4">
    <source>
        <dbReference type="PROSITE" id="PS50853"/>
    </source>
</evidence>
<evidence type="ECO:0000256" key="2">
    <source>
        <dbReference type="ARBA" id="ARBA00022801"/>
    </source>
</evidence>
<dbReference type="Pfam" id="PF02839">
    <property type="entry name" value="CBM_5_12"/>
    <property type="match status" value="1"/>
</dbReference>
<keyword evidence="1" id="KW-0732">Signal</keyword>
<dbReference type="SMART" id="SM00495">
    <property type="entry name" value="ChtBD3"/>
    <property type="match status" value="1"/>
</dbReference>
<dbReference type="Proteomes" id="UP001241848">
    <property type="component" value="Unassembled WGS sequence"/>
</dbReference>
<dbReference type="SUPFAM" id="SSF81296">
    <property type="entry name" value="E set domains"/>
    <property type="match status" value="1"/>
</dbReference>
<dbReference type="SMART" id="SM00060">
    <property type="entry name" value="FN3"/>
    <property type="match status" value="1"/>
</dbReference>
<evidence type="ECO:0000313" key="6">
    <source>
        <dbReference type="Proteomes" id="UP001241848"/>
    </source>
</evidence>
<dbReference type="SUPFAM" id="SSF49265">
    <property type="entry name" value="Fibronectin type III"/>
    <property type="match status" value="1"/>
</dbReference>